<evidence type="ECO:0000313" key="10">
    <source>
        <dbReference type="Proteomes" id="UP000825935"/>
    </source>
</evidence>
<evidence type="ECO:0000259" key="7">
    <source>
        <dbReference type="Pfam" id="PF07714"/>
    </source>
</evidence>
<dbReference type="Gene3D" id="1.10.510.10">
    <property type="entry name" value="Transferase(Phosphotransferase) domain 1"/>
    <property type="match status" value="1"/>
</dbReference>
<dbReference type="Gene3D" id="2.60.120.430">
    <property type="entry name" value="Galactose-binding lectin"/>
    <property type="match status" value="1"/>
</dbReference>
<dbReference type="PROSITE" id="PS51450">
    <property type="entry name" value="LRR"/>
    <property type="match status" value="1"/>
</dbReference>
<dbReference type="Pfam" id="PF00560">
    <property type="entry name" value="LRR_1"/>
    <property type="match status" value="1"/>
</dbReference>
<dbReference type="Pfam" id="PF13855">
    <property type="entry name" value="LRR_8"/>
    <property type="match status" value="1"/>
</dbReference>
<comment type="subcellular location">
    <subcellularLocation>
        <location evidence="1">Membrane</location>
        <topology evidence="1">Single-pass membrane protein</topology>
    </subcellularLocation>
</comment>
<reference evidence="9" key="1">
    <citation type="submission" date="2021-08" db="EMBL/GenBank/DDBJ databases">
        <title>WGS assembly of Ceratopteris richardii.</title>
        <authorList>
            <person name="Marchant D.B."/>
            <person name="Chen G."/>
            <person name="Jenkins J."/>
            <person name="Shu S."/>
            <person name="Leebens-Mack J."/>
            <person name="Grimwood J."/>
            <person name="Schmutz J."/>
            <person name="Soltis P."/>
            <person name="Soltis D."/>
            <person name="Chen Z.-H."/>
        </authorList>
    </citation>
    <scope>NUCLEOTIDE SEQUENCE</scope>
    <source>
        <strain evidence="9">Whitten #5841</strain>
        <tissue evidence="9">Leaf</tissue>
    </source>
</reference>
<comment type="caution">
    <text evidence="9">The sequence shown here is derived from an EMBL/GenBank/DDBJ whole genome shotgun (WGS) entry which is preliminary data.</text>
</comment>
<evidence type="ECO:0000256" key="1">
    <source>
        <dbReference type="ARBA" id="ARBA00004167"/>
    </source>
</evidence>
<dbReference type="GO" id="GO:0004672">
    <property type="term" value="F:protein kinase activity"/>
    <property type="evidence" value="ECO:0007669"/>
    <property type="project" value="InterPro"/>
</dbReference>
<evidence type="ECO:0000256" key="6">
    <source>
        <dbReference type="SAM" id="SignalP"/>
    </source>
</evidence>
<dbReference type="Gene3D" id="3.80.10.10">
    <property type="entry name" value="Ribonuclease Inhibitor"/>
    <property type="match status" value="1"/>
</dbReference>
<sequence>MEAGALATRLCVAIALCLVSLNCVRTDNGLGFVSIDCGGNASYSDANDILWSPDGAITGIDGVVSSVSPPAYVNTSNQTPLSSIRFFPGNQSKYCYVFNQGIVQGRAYLVRASFWAGSKLPYPTKAENSVSFKLLIYADEWDTVSITFPQTSREIDKEIYVFALRENIEVCLSGHSAITDSDVPFISSLVLRPLSNSLQPISFSVNYQNSRPLMTVSRINYGARDPSDYLRYSGTQQVGYSDIYDRIWEADTDGTLVFTNQSIVSNVTTDEVPIPVMQTARSDAESINLQFQVTPQSWYFYCAYYAELDPHVIASGQRIFDSVVSNKTTQISETYDIFGASGQYSTFLAYQKSGIYVDTPALNFDMKKTTMSLNGPLINAFEVFMTFDKDLSLGTIDVEVLVVKNISNSFGNLSTWRGDPCLPYPYNWVVCSSEERPSITEIHLENQDLSGDIPSYFNSLGKLTVLSLASNKLTGTIPDLSSLLKLTFLDLHHNNLSGTIPSFLGKLPAIKELDLRNNNFSGAIPQELLAKVSTSELDLRFIESEVPDPSIDVYAFGVVLFEIVTGKKPITQNVTGDGHVLLAEWAKWYIDRSQLAAIIDPRMSTDLNESSVWMVVDLAFTCVDKNKNDRPNMSTIKQQLRIALSFEDKETPSNIVPSDDVEMHDQELLAIVR</sequence>
<dbReference type="GO" id="GO:0016020">
    <property type="term" value="C:membrane"/>
    <property type="evidence" value="ECO:0007669"/>
    <property type="project" value="UniProtKB-SubCell"/>
</dbReference>
<keyword evidence="3" id="KW-0677">Repeat</keyword>
<comment type="catalytic activity">
    <reaction evidence="5">
        <text>L-seryl-[protein] + ATP = O-phospho-L-seryl-[protein] + ADP + H(+)</text>
        <dbReference type="Rhea" id="RHEA:17989"/>
        <dbReference type="Rhea" id="RHEA-COMP:9863"/>
        <dbReference type="Rhea" id="RHEA-COMP:11604"/>
        <dbReference type="ChEBI" id="CHEBI:15378"/>
        <dbReference type="ChEBI" id="CHEBI:29999"/>
        <dbReference type="ChEBI" id="CHEBI:30616"/>
        <dbReference type="ChEBI" id="CHEBI:83421"/>
        <dbReference type="ChEBI" id="CHEBI:456216"/>
        <dbReference type="EC" id="2.7.11.1"/>
    </reaction>
</comment>
<dbReference type="EC" id="2.7.11.1" evidence="2"/>
<evidence type="ECO:0000313" key="9">
    <source>
        <dbReference type="EMBL" id="KAH7285342.1"/>
    </source>
</evidence>
<dbReference type="Pfam" id="PF12819">
    <property type="entry name" value="Malectin_like"/>
    <property type="match status" value="1"/>
</dbReference>
<gene>
    <name evidence="9" type="ORF">KP509_33G024200</name>
</gene>
<proteinExistence type="predicted"/>
<organism evidence="9 10">
    <name type="scientific">Ceratopteris richardii</name>
    <name type="common">Triangle waterfern</name>
    <dbReference type="NCBI Taxonomy" id="49495"/>
    <lineage>
        <taxon>Eukaryota</taxon>
        <taxon>Viridiplantae</taxon>
        <taxon>Streptophyta</taxon>
        <taxon>Embryophyta</taxon>
        <taxon>Tracheophyta</taxon>
        <taxon>Polypodiopsida</taxon>
        <taxon>Polypodiidae</taxon>
        <taxon>Polypodiales</taxon>
        <taxon>Pteridineae</taxon>
        <taxon>Pteridaceae</taxon>
        <taxon>Parkerioideae</taxon>
        <taxon>Ceratopteris</taxon>
    </lineage>
</organism>
<dbReference type="FunFam" id="3.80.10.10:FF:000383">
    <property type="entry name" value="Leucine-rich repeat receptor protein kinase EMS1"/>
    <property type="match status" value="1"/>
</dbReference>
<protein>
    <recommendedName>
        <fullName evidence="2">non-specific serine/threonine protein kinase</fullName>
        <ecNumber evidence="2">2.7.11.1</ecNumber>
    </recommendedName>
</protein>
<dbReference type="SUPFAM" id="SSF52058">
    <property type="entry name" value="L domain-like"/>
    <property type="match status" value="1"/>
</dbReference>
<feature type="signal peptide" evidence="6">
    <location>
        <begin position="1"/>
        <end position="26"/>
    </location>
</feature>
<dbReference type="OrthoDB" id="4062651at2759"/>
<dbReference type="AlphaFoldDB" id="A0A8T2QMF3"/>
<dbReference type="OMA" id="KCEKAEA"/>
<evidence type="ECO:0000259" key="8">
    <source>
        <dbReference type="Pfam" id="PF12819"/>
    </source>
</evidence>
<comment type="catalytic activity">
    <reaction evidence="4">
        <text>L-threonyl-[protein] + ATP = O-phospho-L-threonyl-[protein] + ADP + H(+)</text>
        <dbReference type="Rhea" id="RHEA:46608"/>
        <dbReference type="Rhea" id="RHEA-COMP:11060"/>
        <dbReference type="Rhea" id="RHEA-COMP:11605"/>
        <dbReference type="ChEBI" id="CHEBI:15378"/>
        <dbReference type="ChEBI" id="CHEBI:30013"/>
        <dbReference type="ChEBI" id="CHEBI:30616"/>
        <dbReference type="ChEBI" id="CHEBI:61977"/>
        <dbReference type="ChEBI" id="CHEBI:456216"/>
        <dbReference type="EC" id="2.7.11.1"/>
    </reaction>
</comment>
<dbReference type="InterPro" id="IPR001611">
    <property type="entry name" value="Leu-rich_rpt"/>
</dbReference>
<evidence type="ECO:0000256" key="4">
    <source>
        <dbReference type="ARBA" id="ARBA00047899"/>
    </source>
</evidence>
<feature type="domain" description="Malectin-like" evidence="8">
    <location>
        <begin position="35"/>
        <end position="385"/>
    </location>
</feature>
<accession>A0A8T2QMF3</accession>
<name>A0A8T2QMF3_CERRI</name>
<feature type="domain" description="Serine-threonine/tyrosine-protein kinase catalytic" evidence="7">
    <location>
        <begin position="551"/>
        <end position="640"/>
    </location>
</feature>
<keyword evidence="10" id="KW-1185">Reference proteome</keyword>
<evidence type="ECO:0000256" key="3">
    <source>
        <dbReference type="ARBA" id="ARBA00022737"/>
    </source>
</evidence>
<keyword evidence="6" id="KW-0732">Signal</keyword>
<evidence type="ECO:0000256" key="2">
    <source>
        <dbReference type="ARBA" id="ARBA00012513"/>
    </source>
</evidence>
<dbReference type="PANTHER" id="PTHR45631:SF198">
    <property type="entry name" value="PROTEIN KINASE DOMAIN-CONTAINING PROTEIN"/>
    <property type="match status" value="1"/>
</dbReference>
<dbReference type="InterPro" id="IPR011009">
    <property type="entry name" value="Kinase-like_dom_sf"/>
</dbReference>
<dbReference type="InterPro" id="IPR032675">
    <property type="entry name" value="LRR_dom_sf"/>
</dbReference>
<dbReference type="PANTHER" id="PTHR45631">
    <property type="entry name" value="OS07G0107800 PROTEIN-RELATED"/>
    <property type="match status" value="1"/>
</dbReference>
<dbReference type="EMBL" id="CM035438">
    <property type="protein sequence ID" value="KAH7285342.1"/>
    <property type="molecule type" value="Genomic_DNA"/>
</dbReference>
<dbReference type="Proteomes" id="UP000825935">
    <property type="component" value="Chromosome 33"/>
</dbReference>
<dbReference type="InterPro" id="IPR024788">
    <property type="entry name" value="Malectin-like_Carb-bd_dom"/>
</dbReference>
<evidence type="ECO:0000256" key="5">
    <source>
        <dbReference type="ARBA" id="ARBA00048679"/>
    </source>
</evidence>
<dbReference type="SUPFAM" id="SSF56112">
    <property type="entry name" value="Protein kinase-like (PK-like)"/>
    <property type="match status" value="1"/>
</dbReference>
<dbReference type="InterPro" id="IPR001245">
    <property type="entry name" value="Ser-Thr/Tyr_kinase_cat_dom"/>
</dbReference>
<dbReference type="Pfam" id="PF07714">
    <property type="entry name" value="PK_Tyr_Ser-Thr"/>
    <property type="match status" value="1"/>
</dbReference>
<feature type="chain" id="PRO_5035716727" description="non-specific serine/threonine protein kinase" evidence="6">
    <location>
        <begin position="27"/>
        <end position="673"/>
    </location>
</feature>